<reference evidence="2" key="1">
    <citation type="submission" date="2013-09" db="EMBL/GenBank/DDBJ databases">
        <title>Corchorus olitorius genome sequencing.</title>
        <authorList>
            <person name="Alam M."/>
            <person name="Haque M.S."/>
            <person name="Islam M.S."/>
            <person name="Emdad E.M."/>
            <person name="Islam M.M."/>
            <person name="Ahmed B."/>
            <person name="Halim A."/>
            <person name="Hossen Q.M.M."/>
            <person name="Hossain M.Z."/>
            <person name="Ahmed R."/>
            <person name="Khan M.M."/>
            <person name="Islam R."/>
            <person name="Rashid M.M."/>
            <person name="Khan S.A."/>
            <person name="Rahman M.S."/>
            <person name="Alam M."/>
            <person name="Yahiya A.S."/>
            <person name="Khan M.S."/>
            <person name="Azam M.S."/>
            <person name="Haque T."/>
            <person name="Lashkar M.Z.H."/>
            <person name="Akhand A.I."/>
            <person name="Morshed G."/>
            <person name="Roy S."/>
            <person name="Uddin K.S."/>
            <person name="Rabeya T."/>
            <person name="Hossain A.S."/>
            <person name="Chowdhury A."/>
            <person name="Snigdha A.R."/>
            <person name="Mortoza M.S."/>
            <person name="Matin S.A."/>
            <person name="Hoque S.M.E."/>
            <person name="Islam M.K."/>
            <person name="Roy D.K."/>
            <person name="Haider R."/>
            <person name="Moosa M.M."/>
            <person name="Elias S.M."/>
            <person name="Hasan A.M."/>
            <person name="Jahan S."/>
            <person name="Shafiuddin M."/>
            <person name="Mahmood N."/>
            <person name="Shommy N.S."/>
        </authorList>
    </citation>
    <scope>NUCLEOTIDE SEQUENCE [LARGE SCALE GENOMIC DNA]</scope>
    <source>
        <strain evidence="2">cv. O-4</strain>
    </source>
</reference>
<sequence>MGSTVSKGSILSCQVALLVIAFGSCPVALPIRFGRLEIFGLGYVNREITS</sequence>
<keyword evidence="2" id="KW-1185">Reference proteome</keyword>
<organism evidence="1 2">
    <name type="scientific">Corchorus olitorius</name>
    <dbReference type="NCBI Taxonomy" id="93759"/>
    <lineage>
        <taxon>Eukaryota</taxon>
        <taxon>Viridiplantae</taxon>
        <taxon>Streptophyta</taxon>
        <taxon>Embryophyta</taxon>
        <taxon>Tracheophyta</taxon>
        <taxon>Spermatophyta</taxon>
        <taxon>Magnoliopsida</taxon>
        <taxon>eudicotyledons</taxon>
        <taxon>Gunneridae</taxon>
        <taxon>Pentapetalae</taxon>
        <taxon>rosids</taxon>
        <taxon>malvids</taxon>
        <taxon>Malvales</taxon>
        <taxon>Malvaceae</taxon>
        <taxon>Grewioideae</taxon>
        <taxon>Apeibeae</taxon>
        <taxon>Corchorus</taxon>
    </lineage>
</organism>
<name>A0A1R3G3W3_9ROSI</name>
<evidence type="ECO:0000313" key="2">
    <source>
        <dbReference type="Proteomes" id="UP000187203"/>
    </source>
</evidence>
<dbReference type="PROSITE" id="PS51257">
    <property type="entry name" value="PROKAR_LIPOPROTEIN"/>
    <property type="match status" value="1"/>
</dbReference>
<gene>
    <name evidence="1" type="ORF">COLO4_36976</name>
</gene>
<dbReference type="AlphaFoldDB" id="A0A1R3G3W3"/>
<proteinExistence type="predicted"/>
<comment type="caution">
    <text evidence="1">The sequence shown here is derived from an EMBL/GenBank/DDBJ whole genome shotgun (WGS) entry which is preliminary data.</text>
</comment>
<dbReference type="Proteomes" id="UP000187203">
    <property type="component" value="Unassembled WGS sequence"/>
</dbReference>
<accession>A0A1R3G3W3</accession>
<evidence type="ECO:0000313" key="1">
    <source>
        <dbReference type="EMBL" id="OMO52781.1"/>
    </source>
</evidence>
<dbReference type="EMBL" id="AWUE01023765">
    <property type="protein sequence ID" value="OMO52781.1"/>
    <property type="molecule type" value="Genomic_DNA"/>
</dbReference>
<protein>
    <submittedName>
        <fullName evidence="1">Uncharacterized protein</fullName>
    </submittedName>
</protein>